<evidence type="ECO:0000313" key="3">
    <source>
        <dbReference type="Proteomes" id="UP000031275"/>
    </source>
</evidence>
<evidence type="ECO:0000313" key="2">
    <source>
        <dbReference type="EMBL" id="KIA84170.1"/>
    </source>
</evidence>
<evidence type="ECO:0000256" key="1">
    <source>
        <dbReference type="SAM" id="SignalP"/>
    </source>
</evidence>
<gene>
    <name evidence="2" type="ORF">OA84_01050</name>
</gene>
<organism evidence="2 3">
    <name type="scientific">Kaistella solincola</name>
    <dbReference type="NCBI Taxonomy" id="510955"/>
    <lineage>
        <taxon>Bacteria</taxon>
        <taxon>Pseudomonadati</taxon>
        <taxon>Bacteroidota</taxon>
        <taxon>Flavobacteriia</taxon>
        <taxon>Flavobacteriales</taxon>
        <taxon>Weeksellaceae</taxon>
        <taxon>Chryseobacterium group</taxon>
        <taxon>Kaistella</taxon>
    </lineage>
</organism>
<proteinExistence type="predicted"/>
<dbReference type="EMBL" id="JSYK01000002">
    <property type="protein sequence ID" value="KIA84170.1"/>
    <property type="molecule type" value="Genomic_DNA"/>
</dbReference>
<name>A0ABR4ZTA6_9FLAO</name>
<evidence type="ECO:0008006" key="4">
    <source>
        <dbReference type="Google" id="ProtNLM"/>
    </source>
</evidence>
<reference evidence="2 3" key="1">
    <citation type="submission" date="2014-10" db="EMBL/GenBank/DDBJ databases">
        <title>Kaistella solincola genome.</title>
        <authorList>
            <person name="Newman J.D."/>
        </authorList>
    </citation>
    <scope>NUCLEOTIDE SEQUENCE [LARGE SCALE GENOMIC DNA]</scope>
    <source>
        <strain evidence="2 3">DSM 22468</strain>
    </source>
</reference>
<comment type="caution">
    <text evidence="2">The sequence shown here is derived from an EMBL/GenBank/DDBJ whole genome shotgun (WGS) entry which is preliminary data.</text>
</comment>
<feature type="chain" id="PRO_5046185804" description="Lipoprotein" evidence="1">
    <location>
        <begin position="17"/>
        <end position="198"/>
    </location>
</feature>
<accession>A0ABR4ZTA6</accession>
<feature type="signal peptide" evidence="1">
    <location>
        <begin position="1"/>
        <end position="16"/>
    </location>
</feature>
<dbReference type="PROSITE" id="PS51257">
    <property type="entry name" value="PROKAR_LIPOPROTEIN"/>
    <property type="match status" value="1"/>
</dbReference>
<keyword evidence="1" id="KW-0732">Signal</keyword>
<dbReference type="RefSeq" id="WP_039341131.1">
    <property type="nucleotide sequence ID" value="NZ_JSYK01000002.1"/>
</dbReference>
<dbReference type="Proteomes" id="UP000031275">
    <property type="component" value="Unassembled WGS sequence"/>
</dbReference>
<sequence>MKHLLYALFICFTAMACTDRISNDGYNPQLPPETQTGANTFGAIIDGKVMIPRTPTGYSPPGSQKAGVCFTEDKEYCEISVGDSKTQTAYIYIYIKNTNNMLPLKTGMYPIMESNGELSSSVAEHTLVTAFIYKNNKTIYYHSIGNSGSINITRSDADIISGTFSCKLKNEANPADVIDLTSARFDFTKQTIYNTYFP</sequence>
<keyword evidence="3" id="KW-1185">Reference proteome</keyword>
<protein>
    <recommendedName>
        <fullName evidence="4">Lipoprotein</fullName>
    </recommendedName>
</protein>